<evidence type="ECO:0000256" key="3">
    <source>
        <dbReference type="SAM" id="SignalP"/>
    </source>
</evidence>
<comment type="similarity">
    <text evidence="1">Belongs to the UPF0423 family.</text>
</comment>
<accession>A0ABU0J025</accession>
<evidence type="ECO:0000256" key="2">
    <source>
        <dbReference type="ARBA" id="ARBA00022729"/>
    </source>
</evidence>
<name>A0ABU0J025_9HYPH</name>
<evidence type="ECO:0000256" key="1">
    <source>
        <dbReference type="ARBA" id="ARBA00010013"/>
    </source>
</evidence>
<protein>
    <submittedName>
        <fullName evidence="4">Uncharacterized protein involved in high-affinity Fe2+ transport</fullName>
    </submittedName>
</protein>
<organism evidence="4 5">
    <name type="scientific">Labrys wisconsinensis</name>
    <dbReference type="NCBI Taxonomy" id="425677"/>
    <lineage>
        <taxon>Bacteria</taxon>
        <taxon>Pseudomonadati</taxon>
        <taxon>Pseudomonadota</taxon>
        <taxon>Alphaproteobacteria</taxon>
        <taxon>Hyphomicrobiales</taxon>
        <taxon>Xanthobacteraceae</taxon>
        <taxon>Labrys</taxon>
    </lineage>
</organism>
<dbReference type="Proteomes" id="UP001242480">
    <property type="component" value="Unassembled WGS sequence"/>
</dbReference>
<proteinExistence type="inferred from homology"/>
<keyword evidence="5" id="KW-1185">Reference proteome</keyword>
<dbReference type="EMBL" id="JAUSVX010000001">
    <property type="protein sequence ID" value="MDQ0467622.1"/>
    <property type="molecule type" value="Genomic_DNA"/>
</dbReference>
<feature type="signal peptide" evidence="3">
    <location>
        <begin position="1"/>
        <end position="23"/>
    </location>
</feature>
<dbReference type="Gene3D" id="2.60.40.2480">
    <property type="entry name" value="Periplasmic metal-binding protein Tp34-type"/>
    <property type="match status" value="1"/>
</dbReference>
<dbReference type="InterPro" id="IPR018470">
    <property type="entry name" value="Metal-bd_Tp34-typ"/>
</dbReference>
<dbReference type="InterPro" id="IPR038482">
    <property type="entry name" value="Tp34-type_sf"/>
</dbReference>
<evidence type="ECO:0000313" key="4">
    <source>
        <dbReference type="EMBL" id="MDQ0467622.1"/>
    </source>
</evidence>
<gene>
    <name evidence="4" type="ORF">QO011_000617</name>
</gene>
<feature type="chain" id="PRO_5047218243" evidence="3">
    <location>
        <begin position="24"/>
        <end position="176"/>
    </location>
</feature>
<keyword evidence="2 3" id="KW-0732">Signal</keyword>
<evidence type="ECO:0000313" key="5">
    <source>
        <dbReference type="Proteomes" id="UP001242480"/>
    </source>
</evidence>
<dbReference type="PIRSF" id="PIRSF017018">
    <property type="entry name" value="Tp34"/>
    <property type="match status" value="1"/>
</dbReference>
<dbReference type="RefSeq" id="WP_307267504.1">
    <property type="nucleotide sequence ID" value="NZ_JAUSVX010000001.1"/>
</dbReference>
<dbReference type="Pfam" id="PF10634">
    <property type="entry name" value="Iron_transport"/>
    <property type="match status" value="1"/>
</dbReference>
<comment type="caution">
    <text evidence="4">The sequence shown here is derived from an EMBL/GenBank/DDBJ whole genome shotgun (WGS) entry which is preliminary data.</text>
</comment>
<reference evidence="4 5" key="1">
    <citation type="submission" date="2023-07" db="EMBL/GenBank/DDBJ databases">
        <title>Genomic Encyclopedia of Type Strains, Phase IV (KMG-IV): sequencing the most valuable type-strain genomes for metagenomic binning, comparative biology and taxonomic classification.</title>
        <authorList>
            <person name="Goeker M."/>
        </authorList>
    </citation>
    <scope>NUCLEOTIDE SEQUENCE [LARGE SCALE GENOMIC DNA]</scope>
    <source>
        <strain evidence="4 5">DSM 19619</strain>
    </source>
</reference>
<sequence length="176" mass="19241">MLKMLQAVTVVAGSLLAATAAHATEFYMGEPVTEEGMQFSPAYLTGIEMDRHPAGMSMDPKAVHIEIDIHAAKGEAHGFPEDAWIPYCTVRLTVEKVGAKYKEAKVLAPMEAGDGPHYANNFAMAGPGEYKATYVVEPPSSNGFIRHVDKETGVPEWWKPVTVSWTFQYPSKAKPD</sequence>